<dbReference type="HOGENOM" id="CLU_1905271_0_0_10"/>
<gene>
    <name evidence="1" type="ordered locus">SRM_00762</name>
</gene>
<evidence type="ECO:0000313" key="1">
    <source>
        <dbReference type="EMBL" id="CBH23683.1"/>
    </source>
</evidence>
<organism evidence="1 2">
    <name type="scientific">Salinibacter ruber (strain M8)</name>
    <dbReference type="NCBI Taxonomy" id="761659"/>
    <lineage>
        <taxon>Bacteria</taxon>
        <taxon>Pseudomonadati</taxon>
        <taxon>Rhodothermota</taxon>
        <taxon>Rhodothermia</taxon>
        <taxon>Rhodothermales</taxon>
        <taxon>Salinibacteraceae</taxon>
        <taxon>Salinibacter</taxon>
    </lineage>
</organism>
<name>D5H6M8_SALRM</name>
<accession>D5H6M8</accession>
<dbReference type="AlphaFoldDB" id="D5H6M8"/>
<reference evidence="1 2" key="1">
    <citation type="journal article" date="2010" name="ISME J.">
        <title>Fine-scale evolution: genomic, phenotypic and ecological differentiation in two coexisting Salinibacter ruber strains.</title>
        <authorList>
            <person name="Pena A."/>
            <person name="Teeling H."/>
            <person name="Huerta-Cepas J."/>
            <person name="Santos F."/>
            <person name="Yarza P."/>
            <person name="Brito-Echeverria J."/>
            <person name="Lucio M."/>
            <person name="Schmitt-Kopplin P."/>
            <person name="Meseguer I."/>
            <person name="Schenowitz C."/>
            <person name="Dossat C."/>
            <person name="Barbe V."/>
            <person name="Dopazo J."/>
            <person name="Rossello-Mora R."/>
            <person name="Schuler M."/>
            <person name="Glockner F.O."/>
            <person name="Amann R."/>
            <person name="Gabaldon T."/>
            <person name="Anton J."/>
        </authorList>
    </citation>
    <scope>NUCLEOTIDE SEQUENCE [LARGE SCALE GENOMIC DNA]</scope>
    <source>
        <strain evidence="1 2">M8</strain>
    </source>
</reference>
<dbReference type="Proteomes" id="UP000000933">
    <property type="component" value="Chromosome"/>
</dbReference>
<dbReference type="KEGG" id="srm:SRM_00762"/>
<dbReference type="EMBL" id="FP565814">
    <property type="protein sequence ID" value="CBH23683.1"/>
    <property type="molecule type" value="Genomic_DNA"/>
</dbReference>
<evidence type="ECO:0000313" key="2">
    <source>
        <dbReference type="Proteomes" id="UP000000933"/>
    </source>
</evidence>
<reference evidence="2" key="2">
    <citation type="submission" date="2010-04" db="EMBL/GenBank/DDBJ databases">
        <title>Genome sequence of Salinibacter ruber M8.</title>
        <authorList>
            <consortium name="Genoscope"/>
        </authorList>
    </citation>
    <scope>NUCLEOTIDE SEQUENCE [LARGE SCALE GENOMIC DNA]</scope>
    <source>
        <strain evidence="2">M8</strain>
    </source>
</reference>
<sequence length="133" mass="14830">MQSVDLETEAIVVRGRVLRERDRFLQVCFNEETGTTAFALIEDEQRIGGVDYDDLRGEHVHSVDSSDQHRDIDPMTPRDVVEALADAWKQLPEPRVKPLPPSSTAANRVLNSCATRLRATSLEPHPGGAQRSL</sequence>
<protein>
    <submittedName>
        <fullName evidence="1">Uncharacterized protein</fullName>
    </submittedName>
</protein>
<proteinExistence type="predicted"/>